<keyword evidence="3" id="KW-0722">Serine protease inhibitor</keyword>
<dbReference type="GO" id="GO:0004867">
    <property type="term" value="F:serine-type endopeptidase inhibitor activity"/>
    <property type="evidence" value="ECO:0007669"/>
    <property type="project" value="UniProtKB-KW"/>
</dbReference>
<dbReference type="PROSITE" id="PS00285">
    <property type="entry name" value="POTATO_INHIBITOR"/>
    <property type="match status" value="1"/>
</dbReference>
<evidence type="ECO:0000256" key="3">
    <source>
        <dbReference type="ARBA" id="ARBA00022900"/>
    </source>
</evidence>
<name>A0A2S3GKV8_9POAL</name>
<dbReference type="InterPro" id="IPR000864">
    <property type="entry name" value="Prot_inh_pot1"/>
</dbReference>
<evidence type="ECO:0000313" key="5">
    <source>
        <dbReference type="EMBL" id="PAN03747.1"/>
    </source>
</evidence>
<sequence>MDASSWSSLRVKASAPASHHPKTSWPEVVGMAATPAVEKIMQDRPDVAVEVLPPGTHLLPGANPERVRVFIDARGAVAKTPRVG</sequence>
<reference evidence="5" key="1">
    <citation type="submission" date="2018-04" db="EMBL/GenBank/DDBJ databases">
        <title>WGS assembly of Panicum hallii.</title>
        <authorList>
            <person name="Lovell J."/>
            <person name="Jenkins J."/>
            <person name="Lowry D."/>
            <person name="Mamidi S."/>
            <person name="Sreedasyam A."/>
            <person name="Weng X."/>
            <person name="Barry K."/>
            <person name="Bonette J."/>
            <person name="Campitelli B."/>
            <person name="Daum C."/>
            <person name="Gordon S."/>
            <person name="Gould B."/>
            <person name="Lipzen A."/>
            <person name="Macqueen A."/>
            <person name="Palacio-Mejia J."/>
            <person name="Plott C."/>
            <person name="Shakirov E."/>
            <person name="Shu S."/>
            <person name="Yoshinaga Y."/>
            <person name="Zane M."/>
            <person name="Rokhsar D."/>
            <person name="Grimwood J."/>
            <person name="Schmutz J."/>
            <person name="Juenger T."/>
        </authorList>
    </citation>
    <scope>NUCLEOTIDE SEQUENCE [LARGE SCALE GENOMIC DNA]</scope>
    <source>
        <strain evidence="5">FIL2</strain>
    </source>
</reference>
<gene>
    <name evidence="5" type="ORF">PAHAL_1G018900</name>
</gene>
<dbReference type="AlphaFoldDB" id="A0A2S3GKV8"/>
<dbReference type="PANTHER" id="PTHR33091">
    <property type="entry name" value="PROTEIN, PUTATIVE, EXPRESSED-RELATED"/>
    <property type="match status" value="1"/>
</dbReference>
<feature type="region of interest" description="Disordered" evidence="4">
    <location>
        <begin position="1"/>
        <end position="24"/>
    </location>
</feature>
<evidence type="ECO:0000256" key="1">
    <source>
        <dbReference type="ARBA" id="ARBA00008210"/>
    </source>
</evidence>
<proteinExistence type="inferred from homology"/>
<evidence type="ECO:0000256" key="4">
    <source>
        <dbReference type="SAM" id="MobiDB-lite"/>
    </source>
</evidence>
<dbReference type="Gene3D" id="3.30.10.10">
    <property type="entry name" value="Trypsin Inhibitor V, subunit A"/>
    <property type="match status" value="1"/>
</dbReference>
<dbReference type="GO" id="GO:0009611">
    <property type="term" value="P:response to wounding"/>
    <property type="evidence" value="ECO:0007669"/>
    <property type="project" value="InterPro"/>
</dbReference>
<evidence type="ECO:0000256" key="2">
    <source>
        <dbReference type="ARBA" id="ARBA00022690"/>
    </source>
</evidence>
<dbReference type="EMBL" id="CM008046">
    <property type="protein sequence ID" value="PAN03747.1"/>
    <property type="molecule type" value="Genomic_DNA"/>
</dbReference>
<organism evidence="5">
    <name type="scientific">Panicum hallii</name>
    <dbReference type="NCBI Taxonomy" id="206008"/>
    <lineage>
        <taxon>Eukaryota</taxon>
        <taxon>Viridiplantae</taxon>
        <taxon>Streptophyta</taxon>
        <taxon>Embryophyta</taxon>
        <taxon>Tracheophyta</taxon>
        <taxon>Spermatophyta</taxon>
        <taxon>Magnoliopsida</taxon>
        <taxon>Liliopsida</taxon>
        <taxon>Poales</taxon>
        <taxon>Poaceae</taxon>
        <taxon>PACMAD clade</taxon>
        <taxon>Panicoideae</taxon>
        <taxon>Panicodae</taxon>
        <taxon>Paniceae</taxon>
        <taxon>Panicinae</taxon>
        <taxon>Panicum</taxon>
        <taxon>Panicum sect. Panicum</taxon>
    </lineage>
</organism>
<dbReference type="PANTHER" id="PTHR33091:SF54">
    <property type="entry name" value="SUBTILISIN INHIBITOR 1"/>
    <property type="match status" value="1"/>
</dbReference>
<protein>
    <submittedName>
        <fullName evidence="5">Uncharacterized protein</fullName>
    </submittedName>
</protein>
<accession>A0A2S3GKV8</accession>
<dbReference type="Gramene" id="PAN03747">
    <property type="protein sequence ID" value="PAN03747"/>
    <property type="gene ID" value="PAHAL_1G018900"/>
</dbReference>
<comment type="similarity">
    <text evidence="1">Belongs to the protease inhibitor I13 (potato type I serine protease inhibitor) family.</text>
</comment>
<dbReference type="InterPro" id="IPR036354">
    <property type="entry name" value="Prot_inh_pot1_sf"/>
</dbReference>
<dbReference type="SUPFAM" id="SSF54654">
    <property type="entry name" value="CI-2 family of serine protease inhibitors"/>
    <property type="match status" value="1"/>
</dbReference>
<dbReference type="Pfam" id="PF00280">
    <property type="entry name" value="potato_inhibit"/>
    <property type="match status" value="1"/>
</dbReference>
<keyword evidence="2" id="KW-0646">Protease inhibitor</keyword>
<dbReference type="Proteomes" id="UP000243499">
    <property type="component" value="Chromosome 1"/>
</dbReference>